<evidence type="ECO:0000313" key="2">
    <source>
        <dbReference type="Proteomes" id="UP000179266"/>
    </source>
</evidence>
<dbReference type="Proteomes" id="UP000179266">
    <property type="component" value="Unassembled WGS sequence"/>
</dbReference>
<dbReference type="PROSITE" id="PS51257">
    <property type="entry name" value="PROKAR_LIPOPROTEIN"/>
    <property type="match status" value="1"/>
</dbReference>
<protein>
    <submittedName>
        <fullName evidence="1">Uncharacterized protein</fullName>
    </submittedName>
</protein>
<dbReference type="SUPFAM" id="SSF54523">
    <property type="entry name" value="Pili subunits"/>
    <property type="match status" value="1"/>
</dbReference>
<dbReference type="Gene3D" id="3.30.700.10">
    <property type="entry name" value="Glycoprotein, Type 4 Pilin"/>
    <property type="match status" value="1"/>
</dbReference>
<dbReference type="AlphaFoldDB" id="A0A1F7RV38"/>
<dbReference type="EMBL" id="MGDD01000177">
    <property type="protein sequence ID" value="OGL45435.1"/>
    <property type="molecule type" value="Genomic_DNA"/>
</dbReference>
<sequence length="119" mass="13270">MINIRFIFCIVLTGIILTGVFSCSSGDKVADKISKTMVEQPMDKAKRTKLQADLTTIPRAVQIFFADKGRYPKDLQELVDEGYLQTYPQEPFGGQYLYDPATGKVKSSTRPNFKPGDGN</sequence>
<accession>A0A1F7RV38</accession>
<dbReference type="InterPro" id="IPR045584">
    <property type="entry name" value="Pilin-like"/>
</dbReference>
<gene>
    <name evidence="1" type="ORF">A2161_03335</name>
</gene>
<reference evidence="1 2" key="1">
    <citation type="journal article" date="2016" name="Nat. Commun.">
        <title>Thousands of microbial genomes shed light on interconnected biogeochemical processes in an aquifer system.</title>
        <authorList>
            <person name="Anantharaman K."/>
            <person name="Brown C.T."/>
            <person name="Hug L.A."/>
            <person name="Sharon I."/>
            <person name="Castelle C.J."/>
            <person name="Probst A.J."/>
            <person name="Thomas B.C."/>
            <person name="Singh A."/>
            <person name="Wilkins M.J."/>
            <person name="Karaoz U."/>
            <person name="Brodie E.L."/>
            <person name="Williams K.H."/>
            <person name="Hubbard S.S."/>
            <person name="Banfield J.F."/>
        </authorList>
    </citation>
    <scope>NUCLEOTIDE SEQUENCE [LARGE SCALE GENOMIC DNA]</scope>
</reference>
<organism evidence="1 2">
    <name type="scientific">Candidatus Schekmanbacteria bacterium RBG_13_48_7</name>
    <dbReference type="NCBI Taxonomy" id="1817878"/>
    <lineage>
        <taxon>Bacteria</taxon>
        <taxon>Candidatus Schekmaniibacteriota</taxon>
    </lineage>
</organism>
<comment type="caution">
    <text evidence="1">The sequence shown here is derived from an EMBL/GenBank/DDBJ whole genome shotgun (WGS) entry which is preliminary data.</text>
</comment>
<evidence type="ECO:0000313" key="1">
    <source>
        <dbReference type="EMBL" id="OGL45435.1"/>
    </source>
</evidence>
<name>A0A1F7RV38_9BACT</name>
<proteinExistence type="predicted"/>